<comment type="caution">
    <text evidence="1">The sequence shown here is derived from an EMBL/GenBank/DDBJ whole genome shotgun (WGS) entry which is preliminary data.</text>
</comment>
<dbReference type="Proteomes" id="UP000626092">
    <property type="component" value="Unassembled WGS sequence"/>
</dbReference>
<proteinExistence type="predicted"/>
<gene>
    <name evidence="1" type="ORF">RHSIM_Rhsim12G0148400</name>
</gene>
<dbReference type="EMBL" id="WJXA01000012">
    <property type="protein sequence ID" value="KAF7123648.1"/>
    <property type="molecule type" value="Genomic_DNA"/>
</dbReference>
<dbReference type="AlphaFoldDB" id="A0A834L8G2"/>
<accession>A0A834L8G2</accession>
<reference evidence="1" key="1">
    <citation type="submission" date="2019-11" db="EMBL/GenBank/DDBJ databases">
        <authorList>
            <person name="Liu Y."/>
            <person name="Hou J."/>
            <person name="Li T.-Q."/>
            <person name="Guan C.-H."/>
            <person name="Wu X."/>
            <person name="Wu H.-Z."/>
            <person name="Ling F."/>
            <person name="Zhang R."/>
            <person name="Shi X.-G."/>
            <person name="Ren J.-P."/>
            <person name="Chen E.-F."/>
            <person name="Sun J.-M."/>
        </authorList>
    </citation>
    <scope>NUCLEOTIDE SEQUENCE</scope>
    <source>
        <strain evidence="1">Adult_tree_wgs_1</strain>
        <tissue evidence="1">Leaves</tissue>
    </source>
</reference>
<evidence type="ECO:0000313" key="1">
    <source>
        <dbReference type="EMBL" id="KAF7123648.1"/>
    </source>
</evidence>
<evidence type="ECO:0000313" key="2">
    <source>
        <dbReference type="Proteomes" id="UP000626092"/>
    </source>
</evidence>
<sequence>MQQKKKGFELELLLPTLTPLADCKLKFSQLEYIKEFLIIEQLFIVEQENVFEEYKEDIDHIRGSPMLVGSLMELIDKKHAIASSPL</sequence>
<name>A0A834L8G2_RHOSS</name>
<dbReference type="OrthoDB" id="10255768at2759"/>
<keyword evidence="2" id="KW-1185">Reference proteome</keyword>
<organism evidence="1 2">
    <name type="scientific">Rhododendron simsii</name>
    <name type="common">Sims's rhododendron</name>
    <dbReference type="NCBI Taxonomy" id="118357"/>
    <lineage>
        <taxon>Eukaryota</taxon>
        <taxon>Viridiplantae</taxon>
        <taxon>Streptophyta</taxon>
        <taxon>Embryophyta</taxon>
        <taxon>Tracheophyta</taxon>
        <taxon>Spermatophyta</taxon>
        <taxon>Magnoliopsida</taxon>
        <taxon>eudicotyledons</taxon>
        <taxon>Gunneridae</taxon>
        <taxon>Pentapetalae</taxon>
        <taxon>asterids</taxon>
        <taxon>Ericales</taxon>
        <taxon>Ericaceae</taxon>
        <taxon>Ericoideae</taxon>
        <taxon>Rhodoreae</taxon>
        <taxon>Rhododendron</taxon>
    </lineage>
</organism>
<protein>
    <submittedName>
        <fullName evidence="1">Uncharacterized protein</fullName>
    </submittedName>
</protein>